<sequence length="293" mass="33711">MKNKVSYCFDKTCIEVRVLHLLPTKNLPKNIKYSQKYKQVLSSISVVGLVEPIVIYPSKDNDGYFNILDGHLRIEAIKELNIPIVPCLIATFEDTFTYNKRVSRLNVIHEHNMIIKAVESGVSINKLSEALGISEDTIKGRFKLLDGICPEVISALSDKDVPRTIFTLIKKTQPIRQIEIVNSMISINNYTYKFVYSMLYSTPDSLLVKNNPKNNKLDKDRIETIRKLQNELAILDSQKKELEETYSENSLQLVIIKSHIDKLLSNIRIINWLYDNKPDHLSQLKYISNIKSL</sequence>
<dbReference type="InterPro" id="IPR003115">
    <property type="entry name" value="ParB_N"/>
</dbReference>
<reference evidence="2 3" key="1">
    <citation type="submission" date="2020-11" db="EMBL/GenBank/DDBJ databases">
        <title>Insectihabitans protaetiae gen. nov. sp. nov. and Insectihabitans allomyrinae sp. nov., isolated from larvae of Protaetia brevitarsis seulensis and Allomyrina dichotoma, respectively.</title>
        <authorList>
            <person name="Lee S.D."/>
            <person name="Byeon Y.-S."/>
            <person name="Kim S.-M."/>
            <person name="Yang H.L."/>
            <person name="Kim I.S."/>
        </authorList>
    </citation>
    <scope>NUCLEOTIDE SEQUENCE [LARGE SCALE GENOMIC DNA]</scope>
    <source>
        <strain evidence="2 3">BWR-B9</strain>
    </source>
</reference>
<dbReference type="PANTHER" id="PTHR33375">
    <property type="entry name" value="CHROMOSOME-PARTITIONING PROTEIN PARB-RELATED"/>
    <property type="match status" value="1"/>
</dbReference>
<proteinExistence type="predicted"/>
<protein>
    <submittedName>
        <fullName evidence="2">ParB N-terminal domain-containing protein</fullName>
    </submittedName>
</protein>
<gene>
    <name evidence="2" type="ORF">I2494_20330</name>
</gene>
<name>A0ABS1IW62_9GAMM</name>
<dbReference type="Pfam" id="PF07506">
    <property type="entry name" value="RepB"/>
    <property type="match status" value="1"/>
</dbReference>
<comment type="caution">
    <text evidence="2">The sequence shown here is derived from an EMBL/GenBank/DDBJ whole genome shotgun (WGS) entry which is preliminary data.</text>
</comment>
<accession>A0ABS1IW62</accession>
<dbReference type="EMBL" id="JADRCR010000022">
    <property type="protein sequence ID" value="MBK5146017.1"/>
    <property type="molecule type" value="Genomic_DNA"/>
</dbReference>
<evidence type="ECO:0000313" key="3">
    <source>
        <dbReference type="Proteomes" id="UP001296921"/>
    </source>
</evidence>
<dbReference type="SMART" id="SM00470">
    <property type="entry name" value="ParB"/>
    <property type="match status" value="1"/>
</dbReference>
<keyword evidence="3" id="KW-1185">Reference proteome</keyword>
<dbReference type="Proteomes" id="UP001296921">
    <property type="component" value="Unassembled WGS sequence"/>
</dbReference>
<dbReference type="InterPro" id="IPR050336">
    <property type="entry name" value="Chromosome_partition/occlusion"/>
</dbReference>
<dbReference type="InterPro" id="IPR011111">
    <property type="entry name" value="Plasmid_RepB"/>
</dbReference>
<feature type="domain" description="ParB-like N-terminal" evidence="1">
    <location>
        <begin position="14"/>
        <end position="108"/>
    </location>
</feature>
<evidence type="ECO:0000259" key="1">
    <source>
        <dbReference type="SMART" id="SM00470"/>
    </source>
</evidence>
<organism evidence="2 3">
    <name type="scientific">Limnobaculum allomyrinae</name>
    <dbReference type="NCBI Taxonomy" id="2791986"/>
    <lineage>
        <taxon>Bacteria</taxon>
        <taxon>Pseudomonadati</taxon>
        <taxon>Pseudomonadota</taxon>
        <taxon>Gammaproteobacteria</taxon>
        <taxon>Enterobacterales</taxon>
        <taxon>Budviciaceae</taxon>
        <taxon>Limnobaculum</taxon>
    </lineage>
</organism>
<dbReference type="PANTHER" id="PTHR33375:SF1">
    <property type="entry name" value="CHROMOSOME-PARTITIONING PROTEIN PARB-RELATED"/>
    <property type="match status" value="1"/>
</dbReference>
<evidence type="ECO:0000313" key="2">
    <source>
        <dbReference type="EMBL" id="MBK5146017.1"/>
    </source>
</evidence>
<dbReference type="RefSeq" id="WP_218468796.1">
    <property type="nucleotide sequence ID" value="NZ_JADRCR010000022.1"/>
</dbReference>
<dbReference type="Pfam" id="PF02195">
    <property type="entry name" value="ParB_N"/>
    <property type="match status" value="1"/>
</dbReference>